<comment type="caution">
    <text evidence="1">The sequence shown here is derived from an EMBL/GenBank/DDBJ whole genome shotgun (WGS) entry which is preliminary data.</text>
</comment>
<dbReference type="EMBL" id="JAOYFB010000036">
    <property type="protein sequence ID" value="KAK4019091.1"/>
    <property type="molecule type" value="Genomic_DNA"/>
</dbReference>
<gene>
    <name evidence="1" type="ORF">OUZ56_001121</name>
</gene>
<reference evidence="1 2" key="1">
    <citation type="journal article" date="2023" name="Nucleic Acids Res.">
        <title>The hologenome of Daphnia magna reveals possible DNA methylation and microbiome-mediated evolution of the host genome.</title>
        <authorList>
            <person name="Chaturvedi A."/>
            <person name="Li X."/>
            <person name="Dhandapani V."/>
            <person name="Marshall H."/>
            <person name="Kissane S."/>
            <person name="Cuenca-Cambronero M."/>
            <person name="Asole G."/>
            <person name="Calvet F."/>
            <person name="Ruiz-Romero M."/>
            <person name="Marangio P."/>
            <person name="Guigo R."/>
            <person name="Rago D."/>
            <person name="Mirbahai L."/>
            <person name="Eastwood N."/>
            <person name="Colbourne J.K."/>
            <person name="Zhou J."/>
            <person name="Mallon E."/>
            <person name="Orsini L."/>
        </authorList>
    </citation>
    <scope>NUCLEOTIDE SEQUENCE [LARGE SCALE GENOMIC DNA]</scope>
    <source>
        <strain evidence="1">LRV0_1</strain>
    </source>
</reference>
<sequence>MTYIAAVKSKQKQMATCSPTKIKVSNLSTLPEPTQKRDNQSCDVNGPRKLTYSTPSAKGRTEFVMRVCKKQLDDVDYGEDFHDALGSCYYCHLLCDEEIADGVLPQLI</sequence>
<accession>A0ABR0A1U1</accession>
<protein>
    <submittedName>
        <fullName evidence="1">Uncharacterized protein</fullName>
    </submittedName>
</protein>
<evidence type="ECO:0000313" key="2">
    <source>
        <dbReference type="Proteomes" id="UP001234178"/>
    </source>
</evidence>
<keyword evidence="2" id="KW-1185">Reference proteome</keyword>
<organism evidence="1 2">
    <name type="scientific">Daphnia magna</name>
    <dbReference type="NCBI Taxonomy" id="35525"/>
    <lineage>
        <taxon>Eukaryota</taxon>
        <taxon>Metazoa</taxon>
        <taxon>Ecdysozoa</taxon>
        <taxon>Arthropoda</taxon>
        <taxon>Crustacea</taxon>
        <taxon>Branchiopoda</taxon>
        <taxon>Diplostraca</taxon>
        <taxon>Cladocera</taxon>
        <taxon>Anomopoda</taxon>
        <taxon>Daphniidae</taxon>
        <taxon>Daphnia</taxon>
    </lineage>
</organism>
<dbReference type="Proteomes" id="UP001234178">
    <property type="component" value="Unassembled WGS sequence"/>
</dbReference>
<name>A0ABR0A1U1_9CRUS</name>
<evidence type="ECO:0000313" key="1">
    <source>
        <dbReference type="EMBL" id="KAK4019091.1"/>
    </source>
</evidence>
<proteinExistence type="predicted"/>